<dbReference type="PANTHER" id="PTHR12461">
    <property type="entry name" value="HYPOXIA-INDUCIBLE FACTOR 1 ALPHA INHIBITOR-RELATED"/>
    <property type="match status" value="1"/>
</dbReference>
<feature type="domain" description="JmjC" evidence="1">
    <location>
        <begin position="376"/>
        <end position="531"/>
    </location>
</feature>
<dbReference type="InterPro" id="IPR003347">
    <property type="entry name" value="JmjC_dom"/>
</dbReference>
<protein>
    <recommendedName>
        <fullName evidence="1">JmjC domain-containing protein</fullName>
    </recommendedName>
</protein>
<dbReference type="Proteomes" id="UP001586593">
    <property type="component" value="Unassembled WGS sequence"/>
</dbReference>
<evidence type="ECO:0000259" key="1">
    <source>
        <dbReference type="PROSITE" id="PS51184"/>
    </source>
</evidence>
<sequence>MPAASGALGQLYAHCVSAVEQIEAECEAALGNPKTSEADLGKLHLTLAGCGTDLVQALHEEASKVLRLADSEQGWLDDADMDTNGVPSILSDLDGILSESYSMFYSYLSTEVPFCWRQLYTDGSILKFCLLFFSSAGLRRYLTPSGNLSGDSDASHTWEDDALGRMIRSLDRAVILAGAAGHGRGRRWIDEALGLLEDASPMAEIQAASGSRDGSLGALDSQPERRWAASPSFSTVEPFTPPVKNPVKRVGCPPIERFQMYLDGPGGPEPLVISGLLDEWPAMTTRPWSKPAYLLSRTFGGRRLVPVELGRSYVDEGWDQKLVTMKEFMQTYITDVPEDSRSSSSAAGSSAEHAKKKTTAYLAQHPLLAQIPSLREDITIPDLCYTTPPPHPTDRSQDRPELDEPQLNAWFGPAGTITPLHTDPYHNLLAQVVGRKYVRLYGPTIPSSRMRPRGREGGVDMANTSAWDVGFEEGWDQGSDAAGMAGGGDEFASLPFLDCILEPGDTLYIPIGWWHYVRGLSVSFSVSFWWN</sequence>
<comment type="caution">
    <text evidence="2">The sequence shown here is derived from an EMBL/GenBank/DDBJ whole genome shotgun (WGS) entry which is preliminary data.</text>
</comment>
<dbReference type="PROSITE" id="PS51184">
    <property type="entry name" value="JMJC"/>
    <property type="match status" value="1"/>
</dbReference>
<proteinExistence type="predicted"/>
<organism evidence="2 3">
    <name type="scientific">Phialemonium thermophilum</name>
    <dbReference type="NCBI Taxonomy" id="223376"/>
    <lineage>
        <taxon>Eukaryota</taxon>
        <taxon>Fungi</taxon>
        <taxon>Dikarya</taxon>
        <taxon>Ascomycota</taxon>
        <taxon>Pezizomycotina</taxon>
        <taxon>Sordariomycetes</taxon>
        <taxon>Sordariomycetidae</taxon>
        <taxon>Cephalothecales</taxon>
        <taxon>Cephalothecaceae</taxon>
        <taxon>Phialemonium</taxon>
    </lineage>
</organism>
<evidence type="ECO:0000313" key="2">
    <source>
        <dbReference type="EMBL" id="KAL1847840.1"/>
    </source>
</evidence>
<reference evidence="2 3" key="1">
    <citation type="journal article" date="2024" name="Commun. Biol.">
        <title>Comparative genomic analysis of thermophilic fungi reveals convergent evolutionary adaptations and gene losses.</title>
        <authorList>
            <person name="Steindorff A.S."/>
            <person name="Aguilar-Pontes M.V."/>
            <person name="Robinson A.J."/>
            <person name="Andreopoulos B."/>
            <person name="LaButti K."/>
            <person name="Kuo A."/>
            <person name="Mondo S."/>
            <person name="Riley R."/>
            <person name="Otillar R."/>
            <person name="Haridas S."/>
            <person name="Lipzen A."/>
            <person name="Grimwood J."/>
            <person name="Schmutz J."/>
            <person name="Clum A."/>
            <person name="Reid I.D."/>
            <person name="Moisan M.C."/>
            <person name="Butler G."/>
            <person name="Nguyen T.T.M."/>
            <person name="Dewar K."/>
            <person name="Conant G."/>
            <person name="Drula E."/>
            <person name="Henrissat B."/>
            <person name="Hansel C."/>
            <person name="Singer S."/>
            <person name="Hutchinson M.I."/>
            <person name="de Vries R.P."/>
            <person name="Natvig D.O."/>
            <person name="Powell A.J."/>
            <person name="Tsang A."/>
            <person name="Grigoriev I.V."/>
        </authorList>
    </citation>
    <scope>NUCLEOTIDE SEQUENCE [LARGE SCALE GENOMIC DNA]</scope>
    <source>
        <strain evidence="2 3">ATCC 24622</strain>
    </source>
</reference>
<dbReference type="PANTHER" id="PTHR12461:SF101">
    <property type="entry name" value="TRNA WYBUTOSINE-SYNTHESIZING PROTEIN 4"/>
    <property type="match status" value="1"/>
</dbReference>
<accession>A0ABR3VXP4</accession>
<gene>
    <name evidence="2" type="ORF">VTK73DRAFT_10250</name>
</gene>
<dbReference type="SMART" id="SM00558">
    <property type="entry name" value="JmjC"/>
    <property type="match status" value="1"/>
</dbReference>
<dbReference type="Pfam" id="PF13621">
    <property type="entry name" value="Cupin_8"/>
    <property type="match status" value="1"/>
</dbReference>
<dbReference type="InterPro" id="IPR041667">
    <property type="entry name" value="Cupin_8"/>
</dbReference>
<name>A0ABR3VXP4_9PEZI</name>
<evidence type="ECO:0000313" key="3">
    <source>
        <dbReference type="Proteomes" id="UP001586593"/>
    </source>
</evidence>
<dbReference type="SUPFAM" id="SSF51197">
    <property type="entry name" value="Clavaminate synthase-like"/>
    <property type="match status" value="1"/>
</dbReference>
<keyword evidence="3" id="KW-1185">Reference proteome</keyword>
<dbReference type="EMBL" id="JAZHXJ010000953">
    <property type="protein sequence ID" value="KAL1847840.1"/>
    <property type="molecule type" value="Genomic_DNA"/>
</dbReference>
<dbReference type="Gene3D" id="2.60.120.650">
    <property type="entry name" value="Cupin"/>
    <property type="match status" value="1"/>
</dbReference>